<dbReference type="Pfam" id="PF08447">
    <property type="entry name" value="PAS_3"/>
    <property type="match status" value="1"/>
</dbReference>
<dbReference type="InterPro" id="IPR004358">
    <property type="entry name" value="Sig_transdc_His_kin-like_C"/>
</dbReference>
<dbReference type="InterPro" id="IPR003594">
    <property type="entry name" value="HATPase_dom"/>
</dbReference>
<dbReference type="Proteomes" id="UP000198646">
    <property type="component" value="Unassembled WGS sequence"/>
</dbReference>
<sequence length="799" mass="88430">MIIPRKLAHFQLITLCVCLGLSFLFFFVARNTVHVQAQDRFHALVDQGLAAMGQRAEEYGRTLDGVGGFIAASDEVTAQDMLTYAASVHVADGSYVLDGIGFAMPDNLEADSSRTDFTVRHMAPLNAFDGMLGNIFSDHPDFLATAIAARDSNQTLSSLPMEHGGKWHSLLIKPIFLPLASGESTPDREGSFFGFAFAMLDVPEIFRDLFPSQKDLINLEVSFYRSDSTAFQPGTTSAYPDHVPQFSYKRDHYGYGQRMTFSWGSTPTFEAAQPNRAKWIVLGLSLVITTLILVIQSVILKRNLTISQTVADKTRELETQHQEKRSILENAMLPIISVRQSGEILHLNNAARRHLNAAGLTKDATGDFIQDHLPQVDIYRADGGTKIVVPPLPGTNEPRTLEVEKNTWLTADRETRITLMLRDITDSQRRAHKIAETEQRWSLALSSAHIGVFDMDLENDTSVVSDTWREIMQCPADPNRPNPYASKMQHIHPDDIAIVEKSEMACINGMTDRAEARFRVRVGRDNWRWIKSDAVVVERAKDGTALRMLGIQIDITETYKLEQMKHDFVATVSHELRTPLTSIKGALGLLEAQTKDNTNASAVRLVQIASANCDRLVALVNDILDMEKINAGSMSVASRPEKLGDIVALAAEQVEPYATEWKVEIAVAPPAPDHHVLTDKNRIMQVLTNLLSNACKFAYPDTAVTVTATPMGDMTRISVTNQGNGISDEFRERIFQPFSQAEASNTRQRGGTGLGLNISRHLVEAMGGEIGFDSVPGEETVFWFTCPSTDEDPDVAMVA</sequence>
<evidence type="ECO:0000259" key="8">
    <source>
        <dbReference type="PROSITE" id="PS50109"/>
    </source>
</evidence>
<dbReference type="EMBL" id="FNJD01000027">
    <property type="protein sequence ID" value="SDP68144.1"/>
    <property type="molecule type" value="Genomic_DNA"/>
</dbReference>
<organism evidence="9 10">
    <name type="scientific">Sulfitobacter litoralis</name>
    <dbReference type="NCBI Taxonomy" id="335975"/>
    <lineage>
        <taxon>Bacteria</taxon>
        <taxon>Pseudomonadati</taxon>
        <taxon>Pseudomonadota</taxon>
        <taxon>Alphaproteobacteria</taxon>
        <taxon>Rhodobacterales</taxon>
        <taxon>Roseobacteraceae</taxon>
        <taxon>Sulfitobacter</taxon>
    </lineage>
</organism>
<dbReference type="PANTHER" id="PTHR43711:SF1">
    <property type="entry name" value="HISTIDINE KINASE 1"/>
    <property type="match status" value="1"/>
</dbReference>
<dbReference type="PANTHER" id="PTHR43711">
    <property type="entry name" value="TWO-COMPONENT HISTIDINE KINASE"/>
    <property type="match status" value="1"/>
</dbReference>
<dbReference type="Pfam" id="PF00512">
    <property type="entry name" value="HisKA"/>
    <property type="match status" value="1"/>
</dbReference>
<accession>A0ABY0SVZ8</accession>
<dbReference type="SMART" id="SM00387">
    <property type="entry name" value="HATPase_c"/>
    <property type="match status" value="1"/>
</dbReference>
<dbReference type="CDD" id="cd00082">
    <property type="entry name" value="HisKA"/>
    <property type="match status" value="1"/>
</dbReference>
<evidence type="ECO:0000256" key="3">
    <source>
        <dbReference type="ARBA" id="ARBA00022553"/>
    </source>
</evidence>
<evidence type="ECO:0000313" key="10">
    <source>
        <dbReference type="Proteomes" id="UP000198646"/>
    </source>
</evidence>
<keyword evidence="6" id="KW-0902">Two-component regulatory system</keyword>
<dbReference type="Gene3D" id="3.30.565.10">
    <property type="entry name" value="Histidine kinase-like ATPase, C-terminal domain"/>
    <property type="match status" value="1"/>
</dbReference>
<protein>
    <recommendedName>
        <fullName evidence="2">histidine kinase</fullName>
        <ecNumber evidence="2">2.7.13.3</ecNumber>
    </recommendedName>
</protein>
<dbReference type="InterPro" id="IPR050736">
    <property type="entry name" value="Sensor_HK_Regulatory"/>
</dbReference>
<dbReference type="CDD" id="cd16922">
    <property type="entry name" value="HATPase_EvgS-ArcB-TorS-like"/>
    <property type="match status" value="1"/>
</dbReference>
<gene>
    <name evidence="9" type="ORF">SAMN04488512_12727</name>
</gene>
<dbReference type="InterPro" id="IPR006189">
    <property type="entry name" value="CHASE_dom"/>
</dbReference>
<dbReference type="PRINTS" id="PR00344">
    <property type="entry name" value="BCTRLSENSOR"/>
</dbReference>
<dbReference type="InterPro" id="IPR005467">
    <property type="entry name" value="His_kinase_dom"/>
</dbReference>
<evidence type="ECO:0000256" key="2">
    <source>
        <dbReference type="ARBA" id="ARBA00012438"/>
    </source>
</evidence>
<dbReference type="SUPFAM" id="SSF55874">
    <property type="entry name" value="ATPase domain of HSP90 chaperone/DNA topoisomerase II/histidine kinase"/>
    <property type="match status" value="1"/>
</dbReference>
<dbReference type="InterPro" id="IPR013655">
    <property type="entry name" value="PAS_fold_3"/>
</dbReference>
<comment type="catalytic activity">
    <reaction evidence="1">
        <text>ATP + protein L-histidine = ADP + protein N-phospho-L-histidine.</text>
        <dbReference type="EC" id="2.7.13.3"/>
    </reaction>
</comment>
<dbReference type="SMART" id="SM01079">
    <property type="entry name" value="CHASE"/>
    <property type="match status" value="1"/>
</dbReference>
<keyword evidence="7" id="KW-1133">Transmembrane helix</keyword>
<evidence type="ECO:0000256" key="4">
    <source>
        <dbReference type="ARBA" id="ARBA00022679"/>
    </source>
</evidence>
<dbReference type="Gene3D" id="3.30.450.20">
    <property type="entry name" value="PAS domain"/>
    <property type="match status" value="2"/>
</dbReference>
<keyword evidence="10" id="KW-1185">Reference proteome</keyword>
<dbReference type="PROSITE" id="PS50109">
    <property type="entry name" value="HIS_KIN"/>
    <property type="match status" value="1"/>
</dbReference>
<dbReference type="InterPro" id="IPR035965">
    <property type="entry name" value="PAS-like_dom_sf"/>
</dbReference>
<evidence type="ECO:0000256" key="5">
    <source>
        <dbReference type="ARBA" id="ARBA00022777"/>
    </source>
</evidence>
<dbReference type="Pfam" id="PF02518">
    <property type="entry name" value="HATPase_c"/>
    <property type="match status" value="1"/>
</dbReference>
<dbReference type="EC" id="2.7.13.3" evidence="2"/>
<proteinExistence type="predicted"/>
<evidence type="ECO:0000256" key="1">
    <source>
        <dbReference type="ARBA" id="ARBA00000085"/>
    </source>
</evidence>
<dbReference type="SMART" id="SM00388">
    <property type="entry name" value="HisKA"/>
    <property type="match status" value="1"/>
</dbReference>
<evidence type="ECO:0000256" key="6">
    <source>
        <dbReference type="ARBA" id="ARBA00023012"/>
    </source>
</evidence>
<keyword evidence="7" id="KW-0472">Membrane</keyword>
<dbReference type="SUPFAM" id="SSF55785">
    <property type="entry name" value="PYP-like sensor domain (PAS domain)"/>
    <property type="match status" value="1"/>
</dbReference>
<feature type="transmembrane region" description="Helical" evidence="7">
    <location>
        <begin position="12"/>
        <end position="29"/>
    </location>
</feature>
<keyword evidence="4" id="KW-0808">Transferase</keyword>
<keyword evidence="7" id="KW-0812">Transmembrane</keyword>
<dbReference type="InterPro" id="IPR003661">
    <property type="entry name" value="HisK_dim/P_dom"/>
</dbReference>
<feature type="domain" description="Histidine kinase" evidence="8">
    <location>
        <begin position="571"/>
        <end position="790"/>
    </location>
</feature>
<dbReference type="InterPro" id="IPR036097">
    <property type="entry name" value="HisK_dim/P_sf"/>
</dbReference>
<evidence type="ECO:0000256" key="7">
    <source>
        <dbReference type="SAM" id="Phobius"/>
    </source>
</evidence>
<keyword evidence="5" id="KW-0418">Kinase</keyword>
<dbReference type="SUPFAM" id="SSF47384">
    <property type="entry name" value="Homodimeric domain of signal transducing histidine kinase"/>
    <property type="match status" value="1"/>
</dbReference>
<feature type="transmembrane region" description="Helical" evidence="7">
    <location>
        <begin position="279"/>
        <end position="300"/>
    </location>
</feature>
<dbReference type="Gene3D" id="1.10.287.130">
    <property type="match status" value="1"/>
</dbReference>
<comment type="caution">
    <text evidence="9">The sequence shown here is derived from an EMBL/GenBank/DDBJ whole genome shotgun (WGS) entry which is preliminary data.</text>
</comment>
<reference evidence="9 10" key="1">
    <citation type="submission" date="2016-10" db="EMBL/GenBank/DDBJ databases">
        <authorList>
            <person name="Varghese N."/>
            <person name="Submissions S."/>
        </authorList>
    </citation>
    <scope>NUCLEOTIDE SEQUENCE [LARGE SCALE GENOMIC DNA]</scope>
    <source>
        <strain evidence="9 10">DSM 17584</strain>
    </source>
</reference>
<keyword evidence="3" id="KW-0597">Phosphoprotein</keyword>
<name>A0ABY0SVZ8_9RHOB</name>
<dbReference type="InterPro" id="IPR036890">
    <property type="entry name" value="HATPase_C_sf"/>
</dbReference>
<evidence type="ECO:0000313" key="9">
    <source>
        <dbReference type="EMBL" id="SDP68144.1"/>
    </source>
</evidence>